<dbReference type="Pfam" id="PF00702">
    <property type="entry name" value="Hydrolase"/>
    <property type="match status" value="1"/>
</dbReference>
<dbReference type="PANTHER" id="PTHR20371">
    <property type="entry name" value="ENOLASE-PHOSPHATASE E1"/>
    <property type="match status" value="1"/>
</dbReference>
<accession>Q4V565</accession>
<dbReference type="GO" id="GO:0000287">
    <property type="term" value="F:magnesium ion binding"/>
    <property type="evidence" value="ECO:0007669"/>
    <property type="project" value="InterPro"/>
</dbReference>
<dbReference type="NCBIfam" id="TIGR01549">
    <property type="entry name" value="HAD-SF-IA-v1"/>
    <property type="match status" value="1"/>
</dbReference>
<dbReference type="Gene3D" id="1.10.720.60">
    <property type="match status" value="1"/>
</dbReference>
<dbReference type="HAMAP" id="MF_03117">
    <property type="entry name" value="Salvage_MtnC_euk"/>
    <property type="match status" value="1"/>
</dbReference>
<dbReference type="SUPFAM" id="SSF56784">
    <property type="entry name" value="HAD-like"/>
    <property type="match status" value="1"/>
</dbReference>
<dbReference type="InterPro" id="IPR027511">
    <property type="entry name" value="ENOPH1_eukaryotes"/>
</dbReference>
<evidence type="ECO:0000256" key="1">
    <source>
        <dbReference type="ARBA" id="ARBA00022490"/>
    </source>
</evidence>
<evidence type="ECO:0000256" key="3">
    <source>
        <dbReference type="ARBA" id="ARBA00022723"/>
    </source>
</evidence>
<dbReference type="FunFam" id="3.40.50.1000:FF:000079">
    <property type="entry name" value="Enolase-phosphatase E1"/>
    <property type="match status" value="1"/>
</dbReference>
<gene>
    <name evidence="8" type="primary">CG12173</name>
</gene>
<name>Q4V565_DROME</name>
<keyword evidence="6" id="KW-0486">Methionine biosynthesis</keyword>
<keyword evidence="3" id="KW-0479">Metal-binding</keyword>
<evidence type="ECO:0000256" key="6">
    <source>
        <dbReference type="ARBA" id="ARBA00023167"/>
    </source>
</evidence>
<evidence type="ECO:0000313" key="8">
    <source>
        <dbReference type="EMBL" id="AAY55207.1"/>
    </source>
</evidence>
<dbReference type="GO" id="GO:0019509">
    <property type="term" value="P:L-methionine salvage from methylthioadenosine"/>
    <property type="evidence" value="ECO:0007669"/>
    <property type="project" value="InterPro"/>
</dbReference>
<dbReference type="VEuPathDB" id="VectorBase:FBgn0037305"/>
<dbReference type="InterPro" id="IPR023943">
    <property type="entry name" value="Enolase-ppase_E1"/>
</dbReference>
<protein>
    <submittedName>
        <fullName evidence="8">IP13511p</fullName>
    </submittedName>
</protein>
<reference evidence="8" key="1">
    <citation type="submission" date="2005-05" db="EMBL/GenBank/DDBJ databases">
        <authorList>
            <person name="Stapleton M."/>
            <person name="Carlson J."/>
            <person name="Chavez C."/>
            <person name="Frise E."/>
            <person name="George R."/>
            <person name="Pacleb J."/>
            <person name="Park S."/>
            <person name="Wan K."/>
            <person name="Yu C."/>
            <person name="Celniker S."/>
        </authorList>
    </citation>
    <scope>NUCLEOTIDE SEQUENCE</scope>
</reference>
<dbReference type="SFLD" id="SFLDF00044">
    <property type="entry name" value="enolase-phosphatase"/>
    <property type="match status" value="1"/>
</dbReference>
<dbReference type="CDD" id="cd01629">
    <property type="entry name" value="HAD_EP"/>
    <property type="match status" value="1"/>
</dbReference>
<dbReference type="OrthoDB" id="272500at2759"/>
<evidence type="ECO:0000256" key="5">
    <source>
        <dbReference type="ARBA" id="ARBA00022842"/>
    </source>
</evidence>
<proteinExistence type="evidence at transcript level"/>
<dbReference type="Gene3D" id="3.40.50.1000">
    <property type="entry name" value="HAD superfamily/HAD-like"/>
    <property type="match status" value="1"/>
</dbReference>
<evidence type="ECO:0000256" key="7">
    <source>
        <dbReference type="ARBA" id="ARBA00023242"/>
    </source>
</evidence>
<keyword evidence="7" id="KW-0539">Nucleus</keyword>
<dbReference type="InterPro" id="IPR023214">
    <property type="entry name" value="HAD_sf"/>
</dbReference>
<dbReference type="NCBIfam" id="TIGR01691">
    <property type="entry name" value="enolase-ppase"/>
    <property type="match status" value="1"/>
</dbReference>
<feature type="non-terminal residue" evidence="8">
    <location>
        <position position="1"/>
    </location>
</feature>
<dbReference type="SFLD" id="SFLDG01133">
    <property type="entry name" value="C1.5.4:_Enolase-phosphatase_Li"/>
    <property type="match status" value="1"/>
</dbReference>
<organism evidence="8">
    <name type="scientific">Drosophila melanogaster</name>
    <name type="common">Fruit fly</name>
    <dbReference type="NCBI Taxonomy" id="7227"/>
    <lineage>
        <taxon>Eukaryota</taxon>
        <taxon>Metazoa</taxon>
        <taxon>Ecdysozoa</taxon>
        <taxon>Arthropoda</taxon>
        <taxon>Hexapoda</taxon>
        <taxon>Insecta</taxon>
        <taxon>Pterygota</taxon>
        <taxon>Neoptera</taxon>
        <taxon>Endopterygota</taxon>
        <taxon>Diptera</taxon>
        <taxon>Brachycera</taxon>
        <taxon>Muscomorpha</taxon>
        <taxon>Ephydroidea</taxon>
        <taxon>Drosophilidae</taxon>
        <taxon>Drosophila</taxon>
        <taxon>Sophophora</taxon>
    </lineage>
</organism>
<dbReference type="SFLD" id="SFLDG01129">
    <property type="entry name" value="C1.5:_HAD__Beta-PGM__Phosphata"/>
    <property type="match status" value="1"/>
</dbReference>
<dbReference type="FunFam" id="1.10.720.60:FF:000007">
    <property type="entry name" value="Enolase-phosphatase E1"/>
    <property type="match status" value="1"/>
</dbReference>
<dbReference type="GO" id="GO:0043874">
    <property type="term" value="F:acireductone synthase activity"/>
    <property type="evidence" value="ECO:0007669"/>
    <property type="project" value="InterPro"/>
</dbReference>
<dbReference type="ExpressionAtlas" id="Q4V565">
    <property type="expression patterns" value="baseline and differential"/>
</dbReference>
<evidence type="ECO:0000256" key="4">
    <source>
        <dbReference type="ARBA" id="ARBA00022801"/>
    </source>
</evidence>
<dbReference type="HOGENOM" id="CLU_023273_0_0_1"/>
<sequence>SERVAKVVLVDIEGTTTSISFVHDVLSKAQLILRQDIEGTTTSISFVHDVLFPYAKQNVEKFLRDSWEEDDIKRIVQDLQQVPQYADYKALLSGPPTEVDVDLIAGFVRYLIDQDLKVTPMKTLQGLIWAQGYANGELKGHVYEDVPAAFEAWRAAGLQIAVYSSGSVAAQKLIFGHSLAGNLQPYLSAYFDTHVGHKQEQQSYKNIAKQLKEDPKQILFLTDIPGEAAAARCAGLQAIILKRPGNAALADDQKTGFELIPDFKPLHNLKVPVNKSQA</sequence>
<dbReference type="InterPro" id="IPR036412">
    <property type="entry name" value="HAD-like_sf"/>
</dbReference>
<dbReference type="HAMAP" id="MF_01681">
    <property type="entry name" value="Salvage_MtnC"/>
    <property type="match status" value="1"/>
</dbReference>
<keyword evidence="4" id="KW-0378">Hydrolase</keyword>
<dbReference type="InterPro" id="IPR006439">
    <property type="entry name" value="HAD-SF_hydro_IA"/>
</dbReference>
<keyword evidence="2" id="KW-0028">Amino-acid biosynthesis</keyword>
<dbReference type="EMBL" id="BT022791">
    <property type="protein sequence ID" value="AAY55207.1"/>
    <property type="molecule type" value="mRNA"/>
</dbReference>
<keyword evidence="5" id="KW-0460">Magnesium</keyword>
<dbReference type="SFLD" id="SFLDS00003">
    <property type="entry name" value="Haloacid_Dehalogenase"/>
    <property type="match status" value="1"/>
</dbReference>
<dbReference type="PANTHER" id="PTHR20371:SF1">
    <property type="entry name" value="ENOLASE-PHOSPHATASE E1"/>
    <property type="match status" value="1"/>
</dbReference>
<keyword evidence="1" id="KW-0963">Cytoplasm</keyword>
<evidence type="ECO:0000256" key="2">
    <source>
        <dbReference type="ARBA" id="ARBA00022605"/>
    </source>
</evidence>
<dbReference type="AlphaFoldDB" id="Q4V565"/>